<dbReference type="SUPFAM" id="SSF81901">
    <property type="entry name" value="HCP-like"/>
    <property type="match status" value="1"/>
</dbReference>
<comment type="caution">
    <text evidence="3">The sequence shown here is derived from an EMBL/GenBank/DDBJ whole genome shotgun (WGS) entry which is preliminary data.</text>
</comment>
<dbReference type="EMBL" id="FRBK01000029">
    <property type="protein sequence ID" value="SHN27692.1"/>
    <property type="molecule type" value="Genomic_DNA"/>
</dbReference>
<protein>
    <submittedName>
        <fullName evidence="3">CHAT domain-containing protein</fullName>
    </submittedName>
</protein>
<keyword evidence="1" id="KW-0802">TPR repeat</keyword>
<dbReference type="SMART" id="SM00028">
    <property type="entry name" value="TPR"/>
    <property type="match status" value="4"/>
</dbReference>
<evidence type="ECO:0000313" key="3">
    <source>
        <dbReference type="EMBL" id="SHN27692.1"/>
    </source>
</evidence>
<gene>
    <name evidence="3" type="ORF">SAMN05216268_1298</name>
</gene>
<name>A0A9X8N8C3_9ACTN</name>
<dbReference type="InterPro" id="IPR019734">
    <property type="entry name" value="TPR_rpt"/>
</dbReference>
<dbReference type="AlphaFoldDB" id="A0A9X8N8C3"/>
<dbReference type="InterPro" id="IPR011990">
    <property type="entry name" value="TPR-like_helical_dom_sf"/>
</dbReference>
<organism evidence="3 4">
    <name type="scientific">Streptomyces yunnanensis</name>
    <dbReference type="NCBI Taxonomy" id="156453"/>
    <lineage>
        <taxon>Bacteria</taxon>
        <taxon>Bacillati</taxon>
        <taxon>Actinomycetota</taxon>
        <taxon>Actinomycetes</taxon>
        <taxon>Kitasatosporales</taxon>
        <taxon>Streptomycetaceae</taxon>
        <taxon>Streptomyces</taxon>
    </lineage>
</organism>
<feature type="repeat" description="TPR" evidence="1">
    <location>
        <begin position="27"/>
        <end position="60"/>
    </location>
</feature>
<evidence type="ECO:0000256" key="1">
    <source>
        <dbReference type="PROSITE-ProRule" id="PRU00339"/>
    </source>
</evidence>
<dbReference type="SUPFAM" id="SSF48452">
    <property type="entry name" value="TPR-like"/>
    <property type="match status" value="1"/>
</dbReference>
<accession>A0A9X8N8C3</accession>
<feature type="domain" description="CHAT" evidence="2">
    <location>
        <begin position="724"/>
        <end position="988"/>
    </location>
</feature>
<reference evidence="4" key="1">
    <citation type="submission" date="2016-11" db="EMBL/GenBank/DDBJ databases">
        <authorList>
            <person name="Jaros S."/>
            <person name="Januszkiewicz K."/>
            <person name="Wedrychowicz H."/>
        </authorList>
    </citation>
    <scope>NUCLEOTIDE SEQUENCE [LARGE SCALE GENOMIC DNA]</scope>
    <source>
        <strain evidence="4">CGMCC 4.3555</strain>
    </source>
</reference>
<evidence type="ECO:0000259" key="2">
    <source>
        <dbReference type="Pfam" id="PF12770"/>
    </source>
</evidence>
<evidence type="ECO:0000313" key="4">
    <source>
        <dbReference type="Proteomes" id="UP000184388"/>
    </source>
</evidence>
<dbReference type="Pfam" id="PF12770">
    <property type="entry name" value="CHAT"/>
    <property type="match status" value="1"/>
</dbReference>
<sequence>MLGLREPRPDQGWAGAGRPVSSELARAEALFEQGRDLFLRGRYQDAVRLLAAAAELAPTSVGCQFMLGAGRWNSGDTAGALYPLALCVYLDSEHASGRFALGVALRELGQPEQGAVHVAYAAYRGNRQAAAHLGELTLAHCPDCGGPVTSGAARCDGCAGIPREISAPRPRTWSWSHLRSDDARSRWTLPYEQLADLGRGHLTRYAGHGDHRDIDDAVAYLELAAATASAADRPARLTELGSAYRQRFACHGLPADLDHAIDCHEQALDQAAADTPEQVIVLANLGVAYGARHESSAAAADLERAIGFLERAMAAPTEDPDEHLSAMASAGVLYQRRHRAGGDEADLDRSIALQAAVVEASPPDHPRYAGRMANLTVAYLNRYERHRRLPDLERALLLADRAVAATPRDSPALPIRLAARGSTWLQLHLADLPGESGGTRDRPLDRALDDLRRALDAAPDGQLHVADVLAELVRAHLVPGARHMAPDRRTLEAWEARLKAARGATPSKRAVAGRNLGVLANVLGEYDLAARVLDAAIALTPAVPLRGTDWTDQERRFGEPRGLASQAFAAHCARGEPLQAVQQAELGRGIQLATVLDAHDDLADLESELPELARPFRQVRKELAAGSAAEAVLWDRYGQLVARIREHPRFTRFLMTPRVEELRRAAGGGTVVVVNSARNRADAILIGHDGDLKQVPLPDLSADHVEAQSEAVVGSAHAGLADRLGWLWDTVVGPVAEALPPGATPRRVWWLPIGLLGMFPLHAAGHPGRPGALDSFVSSYTPTLRILAHAHGHPAAVARRQLTVALPSTPGLPGLPGALTEALDLHRRHPDQPPLLNEDATTSQVAAALSTATWAHFACHALADHAAPSHSGLCLSDGMLTIPEISRLAVADAQLAYLSACSTGHRSLEHVDESLNLASAFQLAGFRHVIASLWPLADAFGAVAARTFYAELSGTADDAPGALHRTTLAMRDRYQGRPDLWASLIHSGP</sequence>
<dbReference type="Gene3D" id="1.25.40.10">
    <property type="entry name" value="Tetratricopeptide repeat domain"/>
    <property type="match status" value="3"/>
</dbReference>
<dbReference type="InterPro" id="IPR024983">
    <property type="entry name" value="CHAT_dom"/>
</dbReference>
<dbReference type="PROSITE" id="PS50005">
    <property type="entry name" value="TPR"/>
    <property type="match status" value="1"/>
</dbReference>
<dbReference type="Proteomes" id="UP000184388">
    <property type="component" value="Unassembled WGS sequence"/>
</dbReference>
<proteinExistence type="predicted"/>